<organism evidence="1 2">
    <name type="scientific">Phtheirospermum japonicum</name>
    <dbReference type="NCBI Taxonomy" id="374723"/>
    <lineage>
        <taxon>Eukaryota</taxon>
        <taxon>Viridiplantae</taxon>
        <taxon>Streptophyta</taxon>
        <taxon>Embryophyta</taxon>
        <taxon>Tracheophyta</taxon>
        <taxon>Spermatophyta</taxon>
        <taxon>Magnoliopsida</taxon>
        <taxon>eudicotyledons</taxon>
        <taxon>Gunneridae</taxon>
        <taxon>Pentapetalae</taxon>
        <taxon>asterids</taxon>
        <taxon>lamiids</taxon>
        <taxon>Lamiales</taxon>
        <taxon>Orobanchaceae</taxon>
        <taxon>Orobanchaceae incertae sedis</taxon>
        <taxon>Phtheirospermum</taxon>
    </lineage>
</organism>
<keyword evidence="1" id="KW-0418">Kinase</keyword>
<name>A0A830BCJ2_9LAMI</name>
<evidence type="ECO:0000313" key="1">
    <source>
        <dbReference type="EMBL" id="GFP83802.1"/>
    </source>
</evidence>
<gene>
    <name evidence="1" type="ORF">PHJA_000523700</name>
</gene>
<reference evidence="1" key="1">
    <citation type="submission" date="2020-07" db="EMBL/GenBank/DDBJ databases">
        <title>Ethylene signaling mediates host invasion by parasitic plants.</title>
        <authorList>
            <person name="Yoshida S."/>
        </authorList>
    </citation>
    <scope>NUCLEOTIDE SEQUENCE</scope>
    <source>
        <strain evidence="1">Okayama</strain>
    </source>
</reference>
<evidence type="ECO:0000313" key="2">
    <source>
        <dbReference type="Proteomes" id="UP000653305"/>
    </source>
</evidence>
<proteinExistence type="predicted"/>
<sequence>MTYGIMCRPIGTELIHAEVTGMESDAMLIIVSLPCALRRLGLAGAPSVNAYNKEMFAESKKEINALLSDE</sequence>
<dbReference type="GO" id="GO:0016301">
    <property type="term" value="F:kinase activity"/>
    <property type="evidence" value="ECO:0007669"/>
    <property type="project" value="UniProtKB-KW"/>
</dbReference>
<accession>A0A830BCJ2</accession>
<dbReference type="Proteomes" id="UP000653305">
    <property type="component" value="Unassembled WGS sequence"/>
</dbReference>
<comment type="caution">
    <text evidence="1">The sequence shown here is derived from an EMBL/GenBank/DDBJ whole genome shotgun (WGS) entry which is preliminary data.</text>
</comment>
<dbReference type="AlphaFoldDB" id="A0A830BCJ2"/>
<keyword evidence="2" id="KW-1185">Reference proteome</keyword>
<protein>
    <submittedName>
        <fullName evidence="1">Probable leucine-rich repeat receptor-like protein kinase at5g49770</fullName>
    </submittedName>
</protein>
<keyword evidence="1" id="KW-0675">Receptor</keyword>
<dbReference type="EMBL" id="BMAC01000070">
    <property type="protein sequence ID" value="GFP83802.1"/>
    <property type="molecule type" value="Genomic_DNA"/>
</dbReference>
<keyword evidence="1" id="KW-0808">Transferase</keyword>